<evidence type="ECO:0000313" key="8">
    <source>
        <dbReference type="EMBL" id="MBB1243650.1"/>
    </source>
</evidence>
<dbReference type="Gene3D" id="1.10.10.10">
    <property type="entry name" value="Winged helix-like DNA-binding domain superfamily/Winged helix DNA-binding domain"/>
    <property type="match status" value="1"/>
</dbReference>
<keyword evidence="4" id="KW-0238">DNA-binding</keyword>
<dbReference type="InterPro" id="IPR015421">
    <property type="entry name" value="PyrdxlP-dep_Trfase_major"/>
</dbReference>
<keyword evidence="5" id="KW-0804">Transcription</keyword>
<keyword evidence="2" id="KW-0663">Pyridoxal phosphate</keyword>
<evidence type="ECO:0000313" key="9">
    <source>
        <dbReference type="Proteomes" id="UP000766698"/>
    </source>
</evidence>
<dbReference type="PANTHER" id="PTHR46577">
    <property type="entry name" value="HTH-TYPE TRANSCRIPTIONAL REGULATORY PROTEIN GABR"/>
    <property type="match status" value="1"/>
</dbReference>
<dbReference type="SUPFAM" id="SSF53383">
    <property type="entry name" value="PLP-dependent transferases"/>
    <property type="match status" value="1"/>
</dbReference>
<dbReference type="InterPro" id="IPR036390">
    <property type="entry name" value="WH_DNA-bd_sf"/>
</dbReference>
<dbReference type="SMART" id="SM00345">
    <property type="entry name" value="HTH_GNTR"/>
    <property type="match status" value="1"/>
</dbReference>
<sequence>MSQQLPPGGDAAWRTFLDLGDPGGGPLHHRLARALRAALADGRIPPGGALPPSRELASDLGCSRWVVTEAYGQLVAEGHLEARSGSGTRARPQPRRAPRARPGDRPGDRPPEAVSEQAPEYDLAAGLPDLRAFPRARWADALRAATAEVVSADLGYPDPAGHSALRRRLAAYLVRSRGADLAWGELVVGAGTFDALTRACRALGAAGHTHVAVEDPGWGAVVEAVHAAGLVAVPVAVDADGLRVDRLREHPEARAVVVAPAHQFPTGVVLAPRRRTELLTWAAEVDGVVLEDDYDSEFRYDRQPVGVLQGMAPDRVVLLGSVSKTLAPALRLGWAAVPPWLAAALAADRGHGGCPPVVDQLALAHLVASGAYDRHLRASRLRYRSRRDSLLAALGERLPACRVSGVAAGFHLLLDLGDRRAGRVAAEGARRGLRVAALDRYRVVPGPRPGTTLVLGYGNLPDPAVADAVRRLAEAVDHTPRET</sequence>
<feature type="region of interest" description="Disordered" evidence="6">
    <location>
        <begin position="78"/>
        <end position="119"/>
    </location>
</feature>
<keyword evidence="8" id="KW-0808">Transferase</keyword>
<dbReference type="CDD" id="cd07377">
    <property type="entry name" value="WHTH_GntR"/>
    <property type="match status" value="1"/>
</dbReference>
<dbReference type="Proteomes" id="UP000766698">
    <property type="component" value="Unassembled WGS sequence"/>
</dbReference>
<dbReference type="EMBL" id="WMLF01000088">
    <property type="protein sequence ID" value="MBB1243650.1"/>
    <property type="molecule type" value="Genomic_DNA"/>
</dbReference>
<reference evidence="9" key="1">
    <citation type="journal article" date="2020" name="Syst. Appl. Microbiol.">
        <title>Streptomyces alkaliterrae sp. nov., isolated from an alkaline soil, and emended descriptions of Streptomyces alkaliphilus, Streptomyces calidiresistens and Streptomyces durbertensis.</title>
        <authorList>
            <person name="Swiecimska M."/>
            <person name="Golinska P."/>
            <person name="Nouioui I."/>
            <person name="Wypij M."/>
            <person name="Rai M."/>
            <person name="Sangal V."/>
            <person name="Goodfellow M."/>
        </authorList>
    </citation>
    <scope>NUCLEOTIDE SEQUENCE [LARGE SCALE GENOMIC DNA]</scope>
    <source>
        <strain evidence="9">DSM 104538</strain>
    </source>
</reference>
<dbReference type="InterPro" id="IPR004839">
    <property type="entry name" value="Aminotransferase_I/II_large"/>
</dbReference>
<dbReference type="Gene3D" id="3.40.640.10">
    <property type="entry name" value="Type I PLP-dependent aspartate aminotransferase-like (Major domain)"/>
    <property type="match status" value="1"/>
</dbReference>
<keyword evidence="3" id="KW-0805">Transcription regulation</keyword>
<dbReference type="InterPro" id="IPR036388">
    <property type="entry name" value="WH-like_DNA-bd_sf"/>
</dbReference>
<name>A0ABR6EE86_9ACTN</name>
<dbReference type="GO" id="GO:0008483">
    <property type="term" value="F:transaminase activity"/>
    <property type="evidence" value="ECO:0007669"/>
    <property type="project" value="UniProtKB-KW"/>
</dbReference>
<evidence type="ECO:0000256" key="4">
    <source>
        <dbReference type="ARBA" id="ARBA00023125"/>
    </source>
</evidence>
<accession>A0ABR6EE86</accession>
<organism evidence="8 9">
    <name type="scientific">Streptomyces durbertensis</name>
    <dbReference type="NCBI Taxonomy" id="2448886"/>
    <lineage>
        <taxon>Bacteria</taxon>
        <taxon>Bacillati</taxon>
        <taxon>Actinomycetota</taxon>
        <taxon>Actinomycetes</taxon>
        <taxon>Kitasatosporales</taxon>
        <taxon>Streptomycetaceae</taxon>
        <taxon>Streptomyces</taxon>
    </lineage>
</organism>
<dbReference type="SUPFAM" id="SSF46785">
    <property type="entry name" value="Winged helix' DNA-binding domain"/>
    <property type="match status" value="1"/>
</dbReference>
<dbReference type="InterPro" id="IPR015424">
    <property type="entry name" value="PyrdxlP-dep_Trfase"/>
</dbReference>
<dbReference type="PROSITE" id="PS50949">
    <property type="entry name" value="HTH_GNTR"/>
    <property type="match status" value="1"/>
</dbReference>
<dbReference type="InterPro" id="IPR051446">
    <property type="entry name" value="HTH_trans_reg/aminotransferase"/>
</dbReference>
<evidence type="ECO:0000256" key="1">
    <source>
        <dbReference type="ARBA" id="ARBA00005384"/>
    </source>
</evidence>
<dbReference type="PANTHER" id="PTHR46577:SF1">
    <property type="entry name" value="HTH-TYPE TRANSCRIPTIONAL REGULATORY PROTEIN GABR"/>
    <property type="match status" value="1"/>
</dbReference>
<feature type="compositionally biased region" description="Basic and acidic residues" evidence="6">
    <location>
        <begin position="101"/>
        <end position="111"/>
    </location>
</feature>
<dbReference type="RefSeq" id="WP_182855027.1">
    <property type="nucleotide sequence ID" value="NZ_WMLF01000088.1"/>
</dbReference>
<gene>
    <name evidence="8" type="ORF">GL263_08770</name>
</gene>
<dbReference type="InterPro" id="IPR000524">
    <property type="entry name" value="Tscrpt_reg_HTH_GntR"/>
</dbReference>
<comment type="similarity">
    <text evidence="1">In the C-terminal section; belongs to the class-I pyridoxal-phosphate-dependent aminotransferase family.</text>
</comment>
<evidence type="ECO:0000256" key="6">
    <source>
        <dbReference type="SAM" id="MobiDB-lite"/>
    </source>
</evidence>
<evidence type="ECO:0000256" key="5">
    <source>
        <dbReference type="ARBA" id="ARBA00023163"/>
    </source>
</evidence>
<keyword evidence="8" id="KW-0032">Aminotransferase</keyword>
<dbReference type="Pfam" id="PF00155">
    <property type="entry name" value="Aminotran_1_2"/>
    <property type="match status" value="1"/>
</dbReference>
<dbReference type="Pfam" id="PF00392">
    <property type="entry name" value="GntR"/>
    <property type="match status" value="1"/>
</dbReference>
<dbReference type="CDD" id="cd00609">
    <property type="entry name" value="AAT_like"/>
    <property type="match status" value="1"/>
</dbReference>
<evidence type="ECO:0000259" key="7">
    <source>
        <dbReference type="PROSITE" id="PS50949"/>
    </source>
</evidence>
<evidence type="ECO:0000256" key="3">
    <source>
        <dbReference type="ARBA" id="ARBA00023015"/>
    </source>
</evidence>
<feature type="domain" description="HTH gntR-type" evidence="7">
    <location>
        <begin position="25"/>
        <end position="93"/>
    </location>
</feature>
<proteinExistence type="inferred from homology"/>
<protein>
    <submittedName>
        <fullName evidence="8">PLP-dependent aminotransferase family protein</fullName>
    </submittedName>
</protein>
<evidence type="ECO:0000256" key="2">
    <source>
        <dbReference type="ARBA" id="ARBA00022898"/>
    </source>
</evidence>
<comment type="caution">
    <text evidence="8">The sequence shown here is derived from an EMBL/GenBank/DDBJ whole genome shotgun (WGS) entry which is preliminary data.</text>
</comment>
<keyword evidence="9" id="KW-1185">Reference proteome</keyword>